<comment type="caution">
    <text evidence="2">The sequence shown here is derived from an EMBL/GenBank/DDBJ whole genome shotgun (WGS) entry which is preliminary data.</text>
</comment>
<proteinExistence type="predicted"/>
<feature type="region of interest" description="Disordered" evidence="1">
    <location>
        <begin position="590"/>
        <end position="609"/>
    </location>
</feature>
<evidence type="ECO:0008006" key="4">
    <source>
        <dbReference type="Google" id="ProtNLM"/>
    </source>
</evidence>
<accession>A0ABR1R783</accession>
<evidence type="ECO:0000313" key="3">
    <source>
        <dbReference type="Proteomes" id="UP001396898"/>
    </source>
</evidence>
<name>A0ABR1R783_9PEZI</name>
<dbReference type="Proteomes" id="UP001396898">
    <property type="component" value="Unassembled WGS sequence"/>
</dbReference>
<dbReference type="EMBL" id="JAQQWI010000018">
    <property type="protein sequence ID" value="KAK8001655.1"/>
    <property type="molecule type" value="Genomic_DNA"/>
</dbReference>
<reference evidence="2 3" key="1">
    <citation type="submission" date="2023-01" db="EMBL/GenBank/DDBJ databases">
        <title>Analysis of 21 Apiospora genomes using comparative genomics revels a genus with tremendous synthesis potential of carbohydrate active enzymes and secondary metabolites.</title>
        <authorList>
            <person name="Sorensen T."/>
        </authorList>
    </citation>
    <scope>NUCLEOTIDE SEQUENCE [LARGE SCALE GENOMIC DNA]</scope>
    <source>
        <strain evidence="2 3">CBS 20057</strain>
    </source>
</reference>
<organism evidence="2 3">
    <name type="scientific">Apiospora marii</name>
    <dbReference type="NCBI Taxonomy" id="335849"/>
    <lineage>
        <taxon>Eukaryota</taxon>
        <taxon>Fungi</taxon>
        <taxon>Dikarya</taxon>
        <taxon>Ascomycota</taxon>
        <taxon>Pezizomycotina</taxon>
        <taxon>Sordariomycetes</taxon>
        <taxon>Xylariomycetidae</taxon>
        <taxon>Amphisphaeriales</taxon>
        <taxon>Apiosporaceae</taxon>
        <taxon>Apiospora</taxon>
    </lineage>
</organism>
<evidence type="ECO:0000313" key="2">
    <source>
        <dbReference type="EMBL" id="KAK8001655.1"/>
    </source>
</evidence>
<evidence type="ECO:0000256" key="1">
    <source>
        <dbReference type="SAM" id="MobiDB-lite"/>
    </source>
</evidence>
<sequence>MPDDSTPSTVKQTDLTMPTSDFQVPVMDLQTAREPHFDATDNAATTAHRSKVAPLLRIPKELRDEIYSYFLVADMNWFSEVERHNQAWWTDHSIVQINQQTRAEAWDYLVKRNLWVRVTLDKTLSKARRHYLPDIFAERLKLYLEFSSSNRRSDESSFCWRLYQPYFPLCEGGPPGKSSEVLASEATVSLWLGETYDPRSNAAADENSTQISFMFAYEPRRHNIFIRELLSYASEYKSMTIQPNLVTVPGSERFAKLIEPMSTMRGLDNVLFVGISDCPTLQALGRDMKPPFDSELEVIKNQKYVLEQGRAAELRGCYAAAMRFYEFDLDWTPELWMSWKSMKLEELRSQLVDGSPVNNSLSHIRTEMCIGFSRSAHKFVTELRKRAPDGPLHTLDGIGLWIGKSIHWAREAFAFDGMTDLQRRQAHLYSAFAFQAEAEFMENIPWEQRYWAPISSYPFQYHWHSPVDFWDDGRDSYEAAAKNLFYAKEVDISYDILEHLDEEDRAICGKIQSPPPEGFELAERKIPLMDDWKGDPEIWKEWCRKGSPRMKKLFEQRHIVDSGTEPESRDDLVARYSAVGVTWHDREPDGYGMGYGPLEMSTNNPDYQD</sequence>
<keyword evidence="3" id="KW-1185">Reference proteome</keyword>
<gene>
    <name evidence="2" type="ORF">PG991_013877</name>
</gene>
<protein>
    <recommendedName>
        <fullName evidence="4">F-box domain-containing protein</fullName>
    </recommendedName>
</protein>
<feature type="compositionally biased region" description="Polar residues" evidence="1">
    <location>
        <begin position="600"/>
        <end position="609"/>
    </location>
</feature>